<dbReference type="InterPro" id="IPR003715">
    <property type="entry name" value="Poly_export_N"/>
</dbReference>
<keyword evidence="11" id="KW-0472">Membrane</keyword>
<keyword evidence="10" id="KW-0626">Porin</keyword>
<keyword evidence="5" id="KW-0762">Sugar transport</keyword>
<protein>
    <submittedName>
        <fullName evidence="18">SLBB domain-containing protein</fullName>
    </submittedName>
</protein>
<keyword evidence="12" id="KW-0564">Palmitate</keyword>
<dbReference type="InterPro" id="IPR019554">
    <property type="entry name" value="Soluble_ligand-bd"/>
</dbReference>
<dbReference type="InterPro" id="IPR049712">
    <property type="entry name" value="Poly_export"/>
</dbReference>
<keyword evidence="4" id="KW-1134">Transmembrane beta strand</keyword>
<dbReference type="GO" id="GO:0046930">
    <property type="term" value="C:pore complex"/>
    <property type="evidence" value="ECO:0007669"/>
    <property type="project" value="UniProtKB-KW"/>
</dbReference>
<evidence type="ECO:0000313" key="18">
    <source>
        <dbReference type="EMBL" id="RWX44683.1"/>
    </source>
</evidence>
<evidence type="ECO:0000256" key="2">
    <source>
        <dbReference type="ARBA" id="ARBA00009450"/>
    </source>
</evidence>
<evidence type="ECO:0000256" key="1">
    <source>
        <dbReference type="ARBA" id="ARBA00004571"/>
    </source>
</evidence>
<dbReference type="GO" id="GO:0006811">
    <property type="term" value="P:monoatomic ion transport"/>
    <property type="evidence" value="ECO:0007669"/>
    <property type="project" value="UniProtKB-KW"/>
</dbReference>
<organism evidence="18 19">
    <name type="scientific">Candidatus Electrothrix communis</name>
    <dbReference type="NCBI Taxonomy" id="1859133"/>
    <lineage>
        <taxon>Bacteria</taxon>
        <taxon>Pseudomonadati</taxon>
        <taxon>Thermodesulfobacteriota</taxon>
        <taxon>Desulfobulbia</taxon>
        <taxon>Desulfobulbales</taxon>
        <taxon>Desulfobulbaceae</taxon>
        <taxon>Candidatus Electrothrix</taxon>
    </lineage>
</organism>
<accession>A0A3S3U6A1</accession>
<keyword evidence="3" id="KW-0813">Transport</keyword>
<evidence type="ECO:0000256" key="5">
    <source>
        <dbReference type="ARBA" id="ARBA00022597"/>
    </source>
</evidence>
<feature type="domain" description="Soluble ligand binding" evidence="16">
    <location>
        <begin position="332"/>
        <end position="379"/>
    </location>
</feature>
<evidence type="ECO:0000256" key="14">
    <source>
        <dbReference type="ARBA" id="ARBA00023288"/>
    </source>
</evidence>
<evidence type="ECO:0000256" key="6">
    <source>
        <dbReference type="ARBA" id="ARBA00022692"/>
    </source>
</evidence>
<evidence type="ECO:0000259" key="15">
    <source>
        <dbReference type="Pfam" id="PF02563"/>
    </source>
</evidence>
<dbReference type="GO" id="GO:0009279">
    <property type="term" value="C:cell outer membrane"/>
    <property type="evidence" value="ECO:0007669"/>
    <property type="project" value="UniProtKB-SubCell"/>
</dbReference>
<dbReference type="InterPro" id="IPR054765">
    <property type="entry name" value="SLBB_dom"/>
</dbReference>
<evidence type="ECO:0000256" key="11">
    <source>
        <dbReference type="ARBA" id="ARBA00023136"/>
    </source>
</evidence>
<dbReference type="Pfam" id="PF02563">
    <property type="entry name" value="Poly_export"/>
    <property type="match status" value="1"/>
</dbReference>
<dbReference type="PANTHER" id="PTHR33619">
    <property type="entry name" value="POLYSACCHARIDE EXPORT PROTEIN GFCE-RELATED"/>
    <property type="match status" value="1"/>
</dbReference>
<feature type="domain" description="Polysaccharide export protein N-terminal" evidence="15">
    <location>
        <begin position="83"/>
        <end position="157"/>
    </location>
</feature>
<keyword evidence="7" id="KW-0732">Signal</keyword>
<evidence type="ECO:0000256" key="3">
    <source>
        <dbReference type="ARBA" id="ARBA00022448"/>
    </source>
</evidence>
<keyword evidence="6" id="KW-0812">Transmembrane</keyword>
<dbReference type="Pfam" id="PF10531">
    <property type="entry name" value="SLBB"/>
    <property type="match status" value="2"/>
</dbReference>
<dbReference type="Pfam" id="PF22461">
    <property type="entry name" value="SLBB_2"/>
    <property type="match status" value="1"/>
</dbReference>
<dbReference type="PANTHER" id="PTHR33619:SF3">
    <property type="entry name" value="POLYSACCHARIDE EXPORT PROTEIN GFCE-RELATED"/>
    <property type="match status" value="1"/>
</dbReference>
<dbReference type="GO" id="GO:0015159">
    <property type="term" value="F:polysaccharide transmembrane transporter activity"/>
    <property type="evidence" value="ECO:0007669"/>
    <property type="project" value="InterPro"/>
</dbReference>
<evidence type="ECO:0000313" key="19">
    <source>
        <dbReference type="Proteomes" id="UP000288086"/>
    </source>
</evidence>
<dbReference type="AlphaFoldDB" id="A0A3S3U6A1"/>
<dbReference type="Proteomes" id="UP000288086">
    <property type="component" value="Unassembled WGS sequence"/>
</dbReference>
<sequence>MLKKRTGWSRSRTVRLGILLTIISFLVSLAVTQALAAGYVGSPGNIRGVKPVHRTGAPPIVVPQIKLPSINPRQFSGTTATKKKTDYAIGAGDVLAIKVYDHEELTVKVRVSETGTIDFPLIGAVHVGGLGITGAAERIEKALADGYIVEPQVTIFIEQFKSKKVVVLGPVHNPGLVELNGPITLLELLSQVGGLKDNAGQIATIKRQENGAQKKIAIDLDRLIKNGDIQQNIQIQGGDTVSIAEGAVCFVTGEVNQPGEYPCSRNATILKVISLAGSFTEKALESGIKINRTVNGVKRVVQNVDQDTIVQPDDVIIVPERTVSKEEEKLCFVSGEVSRPGAYPCSGNTSILKLLTRAGGFTEKALESGIEINRQVNGSKRVLKAVSKDTLLLPEDVVIVPASFAKKTAKEA</sequence>
<feature type="non-terminal residue" evidence="18">
    <location>
        <position position="412"/>
    </location>
</feature>
<evidence type="ECO:0000256" key="10">
    <source>
        <dbReference type="ARBA" id="ARBA00023114"/>
    </source>
</evidence>
<name>A0A3S3U6A1_9BACT</name>
<comment type="caution">
    <text evidence="18">The sequence shown here is derived from an EMBL/GenBank/DDBJ whole genome shotgun (WGS) entry which is preliminary data.</text>
</comment>
<dbReference type="Gene3D" id="3.10.560.10">
    <property type="entry name" value="Outer membrane lipoprotein wza domain like"/>
    <property type="match status" value="3"/>
</dbReference>
<comment type="similarity">
    <text evidence="2">Belongs to the BexD/CtrA/VexA family.</text>
</comment>
<keyword evidence="13" id="KW-0998">Cell outer membrane</keyword>
<dbReference type="GO" id="GO:0015288">
    <property type="term" value="F:porin activity"/>
    <property type="evidence" value="ECO:0007669"/>
    <property type="project" value="UniProtKB-KW"/>
</dbReference>
<evidence type="ECO:0000256" key="13">
    <source>
        <dbReference type="ARBA" id="ARBA00023237"/>
    </source>
</evidence>
<feature type="domain" description="SLBB" evidence="17">
    <location>
        <begin position="163"/>
        <end position="242"/>
    </location>
</feature>
<proteinExistence type="inferred from homology"/>
<evidence type="ECO:0000259" key="16">
    <source>
        <dbReference type="Pfam" id="PF10531"/>
    </source>
</evidence>
<evidence type="ECO:0000256" key="7">
    <source>
        <dbReference type="ARBA" id="ARBA00022729"/>
    </source>
</evidence>
<comment type="subcellular location">
    <subcellularLocation>
        <location evidence="1">Cell outer membrane</location>
        <topology evidence="1">Multi-pass membrane protein</topology>
    </subcellularLocation>
</comment>
<dbReference type="EMBL" id="MTKP01000367">
    <property type="protein sequence ID" value="RWX44683.1"/>
    <property type="molecule type" value="Genomic_DNA"/>
</dbReference>
<reference evidence="18 19" key="1">
    <citation type="submission" date="2017-01" db="EMBL/GenBank/DDBJ databases">
        <title>The cable genome- insights into the physiology and evolution of filamentous bacteria capable of sulfide oxidation via long distance electron transfer.</title>
        <authorList>
            <person name="Schreiber L."/>
            <person name="Bjerg J.T."/>
            <person name="Boggild A."/>
            <person name="Van De Vossenberg J."/>
            <person name="Meysman F."/>
            <person name="Nielsen L.P."/>
            <person name="Schramm A."/>
            <person name="Kjeldsen K.U."/>
        </authorList>
    </citation>
    <scope>NUCLEOTIDE SEQUENCE [LARGE SCALE GENOMIC DNA]</scope>
    <source>
        <strain evidence="18">A1</strain>
    </source>
</reference>
<keyword evidence="8" id="KW-0625">Polysaccharide transport</keyword>
<feature type="domain" description="Soluble ligand binding" evidence="16">
    <location>
        <begin position="250"/>
        <end position="297"/>
    </location>
</feature>
<evidence type="ECO:0000259" key="17">
    <source>
        <dbReference type="Pfam" id="PF22461"/>
    </source>
</evidence>
<evidence type="ECO:0000256" key="4">
    <source>
        <dbReference type="ARBA" id="ARBA00022452"/>
    </source>
</evidence>
<keyword evidence="14" id="KW-0449">Lipoprotein</keyword>
<keyword evidence="9" id="KW-0406">Ion transport</keyword>
<gene>
    <name evidence="18" type="ORF">VT98_13671</name>
</gene>
<keyword evidence="19" id="KW-1185">Reference proteome</keyword>
<evidence type="ECO:0000256" key="8">
    <source>
        <dbReference type="ARBA" id="ARBA00023047"/>
    </source>
</evidence>
<evidence type="ECO:0000256" key="12">
    <source>
        <dbReference type="ARBA" id="ARBA00023139"/>
    </source>
</evidence>
<evidence type="ECO:0000256" key="9">
    <source>
        <dbReference type="ARBA" id="ARBA00023065"/>
    </source>
</evidence>